<dbReference type="EMBL" id="BK032826">
    <property type="protein sequence ID" value="DAF62679.1"/>
    <property type="molecule type" value="Genomic_DNA"/>
</dbReference>
<reference evidence="2" key="1">
    <citation type="journal article" date="2021" name="Proc. Natl. Acad. Sci. U.S.A.">
        <title>A Catalog of Tens of Thousands of Viruses from Human Metagenomes Reveals Hidden Associations with Chronic Diseases.</title>
        <authorList>
            <person name="Tisza M.J."/>
            <person name="Buck C.B."/>
        </authorList>
    </citation>
    <scope>NUCLEOTIDE SEQUENCE</scope>
    <source>
        <strain evidence="2">CtuBK6</strain>
    </source>
</reference>
<keyword evidence="2" id="KW-0808">Transferase</keyword>
<evidence type="ECO:0000256" key="1">
    <source>
        <dbReference type="SAM" id="Phobius"/>
    </source>
</evidence>
<keyword evidence="1" id="KW-0812">Transmembrane</keyword>
<sequence length="99" mass="11393">MLEVKVDFMEKELEVSKYIEEHYGEDLLNCGNLEMVGNDLKKGAILSGILALLGTYAMGALFKRAAKKYTRETFNLMNNDEELQRMFKEIDDARNELHS</sequence>
<feature type="transmembrane region" description="Helical" evidence="1">
    <location>
        <begin position="43"/>
        <end position="62"/>
    </location>
</feature>
<organism evidence="2">
    <name type="scientific">Siphoviridae sp. ctuBK6</name>
    <dbReference type="NCBI Taxonomy" id="2827963"/>
    <lineage>
        <taxon>Viruses</taxon>
        <taxon>Duplodnaviria</taxon>
        <taxon>Heunggongvirae</taxon>
        <taxon>Uroviricota</taxon>
        <taxon>Caudoviricetes</taxon>
    </lineage>
</organism>
<dbReference type="GO" id="GO:0016757">
    <property type="term" value="F:glycosyltransferase activity"/>
    <property type="evidence" value="ECO:0007669"/>
    <property type="project" value="UniProtKB-KW"/>
</dbReference>
<keyword evidence="1" id="KW-1133">Transmembrane helix</keyword>
<name>A0A8S5TI57_9CAUD</name>
<keyword evidence="1" id="KW-0472">Membrane</keyword>
<accession>A0A8S5TI57</accession>
<keyword evidence="2" id="KW-0328">Glycosyltransferase</keyword>
<proteinExistence type="predicted"/>
<evidence type="ECO:0000313" key="2">
    <source>
        <dbReference type="EMBL" id="DAF62679.1"/>
    </source>
</evidence>
<protein>
    <submittedName>
        <fullName evidence="2">Dolichol-phosphate mannosyltransferase subunit</fullName>
    </submittedName>
</protein>